<dbReference type="AlphaFoldDB" id="A0A507E1D4"/>
<accession>A0A507E1D4</accession>
<keyword evidence="2" id="KW-0472">Membrane</keyword>
<feature type="compositionally biased region" description="Pro residues" evidence="1">
    <location>
        <begin position="1"/>
        <end position="22"/>
    </location>
</feature>
<evidence type="ECO:0000313" key="4">
    <source>
        <dbReference type="Proteomes" id="UP000318582"/>
    </source>
</evidence>
<organism evidence="3 4">
    <name type="scientific">Powellomyces hirtus</name>
    <dbReference type="NCBI Taxonomy" id="109895"/>
    <lineage>
        <taxon>Eukaryota</taxon>
        <taxon>Fungi</taxon>
        <taxon>Fungi incertae sedis</taxon>
        <taxon>Chytridiomycota</taxon>
        <taxon>Chytridiomycota incertae sedis</taxon>
        <taxon>Chytridiomycetes</taxon>
        <taxon>Spizellomycetales</taxon>
        <taxon>Powellomycetaceae</taxon>
        <taxon>Powellomyces</taxon>
    </lineage>
</organism>
<dbReference type="EMBL" id="QEAQ01000045">
    <property type="protein sequence ID" value="TPX57889.1"/>
    <property type="molecule type" value="Genomic_DNA"/>
</dbReference>
<keyword evidence="2" id="KW-1133">Transmembrane helix</keyword>
<gene>
    <name evidence="3" type="ORF">PhCBS80983_g03489</name>
</gene>
<sequence length="278" mass="30472">MSSPPSPLTTAPPPPPRYPSPAPARNSTQFVLQATAASGVTGSALGALLAAARGQSRLAWAFSMGANWVVVAGPFFALREGVLHYRDAQNAHTQTDSYRMRNKDEMIASIASGAVVGAGLGLLWRGPKAMIAGSLMYAMLACGGQTAYLVGRQYRLREGLKQRLRDDAIRSGDPPPREWSLARFWEMDITRPESHLPAPPKKELDPLGDAFVWARDMINANVDMPDWTSPMLNAWDIEYRKRLSIRLGILEVQVRDLNESVAKMRRMVGESNADSIAK</sequence>
<comment type="caution">
    <text evidence="3">The sequence shown here is derived from an EMBL/GenBank/DDBJ whole genome shotgun (WGS) entry which is preliminary data.</text>
</comment>
<evidence type="ECO:0000313" key="3">
    <source>
        <dbReference type="EMBL" id="TPX57889.1"/>
    </source>
</evidence>
<evidence type="ECO:0000256" key="2">
    <source>
        <dbReference type="SAM" id="Phobius"/>
    </source>
</evidence>
<reference evidence="3 4" key="1">
    <citation type="journal article" date="2019" name="Sci. Rep.">
        <title>Comparative genomics of chytrid fungi reveal insights into the obligate biotrophic and pathogenic lifestyle of Synchytrium endobioticum.</title>
        <authorList>
            <person name="van de Vossenberg B.T.L.H."/>
            <person name="Warris S."/>
            <person name="Nguyen H.D.T."/>
            <person name="van Gent-Pelzer M.P.E."/>
            <person name="Joly D.L."/>
            <person name="van de Geest H.C."/>
            <person name="Bonants P.J.M."/>
            <person name="Smith D.S."/>
            <person name="Levesque C.A."/>
            <person name="van der Lee T.A.J."/>
        </authorList>
    </citation>
    <scope>NUCLEOTIDE SEQUENCE [LARGE SCALE GENOMIC DNA]</scope>
    <source>
        <strain evidence="3 4">CBS 809.83</strain>
    </source>
</reference>
<dbReference type="PANTHER" id="PTHR41390">
    <property type="entry name" value="CHROMOSOME 7, WHOLE GENOME SHOTGUN SEQUENCE"/>
    <property type="match status" value="1"/>
</dbReference>
<keyword evidence="2" id="KW-0812">Transmembrane</keyword>
<evidence type="ECO:0000256" key="1">
    <source>
        <dbReference type="SAM" id="MobiDB-lite"/>
    </source>
</evidence>
<protein>
    <submittedName>
        <fullName evidence="3">Uncharacterized protein</fullName>
    </submittedName>
</protein>
<dbReference type="PANTHER" id="PTHR41390:SF1">
    <property type="entry name" value="NADH-UBIQUINONE OXIDOREDUCTASE 213 KDA SUBUNIT"/>
    <property type="match status" value="1"/>
</dbReference>
<name>A0A507E1D4_9FUNG</name>
<feature type="transmembrane region" description="Helical" evidence="2">
    <location>
        <begin position="30"/>
        <end position="52"/>
    </location>
</feature>
<feature type="transmembrane region" description="Helical" evidence="2">
    <location>
        <begin position="130"/>
        <end position="151"/>
    </location>
</feature>
<dbReference type="Proteomes" id="UP000318582">
    <property type="component" value="Unassembled WGS sequence"/>
</dbReference>
<feature type="transmembrane region" description="Helical" evidence="2">
    <location>
        <begin position="106"/>
        <end position="124"/>
    </location>
</feature>
<feature type="region of interest" description="Disordered" evidence="1">
    <location>
        <begin position="1"/>
        <end position="25"/>
    </location>
</feature>
<proteinExistence type="predicted"/>
<keyword evidence="4" id="KW-1185">Reference proteome</keyword>